<dbReference type="Pfam" id="PF04650">
    <property type="entry name" value="YSIRK_signal"/>
    <property type="match status" value="1"/>
</dbReference>
<dbReference type="InterPro" id="IPR019931">
    <property type="entry name" value="LPXTG_anchor"/>
</dbReference>
<feature type="compositionally biased region" description="Polar residues" evidence="7">
    <location>
        <begin position="3140"/>
        <end position="3150"/>
    </location>
</feature>
<feature type="compositionally biased region" description="Polar residues" evidence="7">
    <location>
        <begin position="3162"/>
        <end position="3178"/>
    </location>
</feature>
<dbReference type="Gene3D" id="2.60.40.4300">
    <property type="match status" value="11"/>
</dbReference>
<protein>
    <recommendedName>
        <fullName evidence="9">Gram-positive cocci surface proteins LPxTG domain-containing protein</fullName>
    </recommendedName>
</protein>
<keyword evidence="8" id="KW-1133">Transmembrane helix</keyword>
<feature type="region of interest" description="Disordered" evidence="7">
    <location>
        <begin position="3765"/>
        <end position="3843"/>
    </location>
</feature>
<feature type="region of interest" description="Disordered" evidence="7">
    <location>
        <begin position="3140"/>
        <end position="3178"/>
    </location>
</feature>
<proteinExistence type="predicted"/>
<evidence type="ECO:0000256" key="3">
    <source>
        <dbReference type="ARBA" id="ARBA00022525"/>
    </source>
</evidence>
<dbReference type="Gene3D" id="2.60.40.4270">
    <property type="entry name" value="Listeria-Bacteroides repeat domain"/>
    <property type="match status" value="1"/>
</dbReference>
<keyword evidence="3" id="KW-0964">Secreted</keyword>
<keyword evidence="2" id="KW-0134">Cell wall</keyword>
<dbReference type="Gene3D" id="3.10.20.470">
    <property type="match status" value="1"/>
</dbReference>
<feature type="compositionally biased region" description="Polar residues" evidence="7">
    <location>
        <begin position="3795"/>
        <end position="3808"/>
    </location>
</feature>
<dbReference type="Pfam" id="PF17966">
    <property type="entry name" value="Muc_B2"/>
    <property type="match status" value="11"/>
</dbReference>
<feature type="region of interest" description="Disordered" evidence="7">
    <location>
        <begin position="1753"/>
        <end position="1774"/>
    </location>
</feature>
<dbReference type="KEGG" id="abae:CL176_04955"/>
<organism evidence="10 11">
    <name type="scientific">Suicoccus acidiformans</name>
    <dbReference type="NCBI Taxonomy" id="2036206"/>
    <lineage>
        <taxon>Bacteria</taxon>
        <taxon>Bacillati</taxon>
        <taxon>Bacillota</taxon>
        <taxon>Bacilli</taxon>
        <taxon>Lactobacillales</taxon>
        <taxon>Aerococcaceae</taxon>
        <taxon>Suicoccus</taxon>
    </lineage>
</organism>
<evidence type="ECO:0000256" key="5">
    <source>
        <dbReference type="ARBA" id="ARBA00023088"/>
    </source>
</evidence>
<evidence type="ECO:0000313" key="10">
    <source>
        <dbReference type="EMBL" id="AXY25401.1"/>
    </source>
</evidence>
<dbReference type="InterPro" id="IPR041495">
    <property type="entry name" value="Mub_B2"/>
</dbReference>
<reference evidence="10 11" key="1">
    <citation type="submission" date="2017-09" db="EMBL/GenBank/DDBJ databases">
        <title>Complete genome sequence of Oxytococcus suis strain ZY16052.</title>
        <authorList>
            <person name="Li F."/>
        </authorList>
    </citation>
    <scope>NUCLEOTIDE SEQUENCE [LARGE SCALE GENOMIC DNA]</scope>
    <source>
        <strain evidence="10 11">ZY16052</strain>
    </source>
</reference>
<dbReference type="NCBIfam" id="TIGR01167">
    <property type="entry name" value="LPXTG_anchor"/>
    <property type="match status" value="1"/>
</dbReference>
<dbReference type="InterPro" id="IPR041558">
    <property type="entry name" value="MucBP_2"/>
</dbReference>
<keyword evidence="6" id="KW-0175">Coiled coil</keyword>
<feature type="compositionally biased region" description="Polar residues" evidence="7">
    <location>
        <begin position="3818"/>
        <end position="3829"/>
    </location>
</feature>
<dbReference type="InterPro" id="IPR042229">
    <property type="entry name" value="Listeria/Bacterioides_rpt_sf"/>
</dbReference>
<feature type="region of interest" description="Disordered" evidence="7">
    <location>
        <begin position="57"/>
        <end position="100"/>
    </location>
</feature>
<dbReference type="OrthoDB" id="2275645at2"/>
<evidence type="ECO:0000256" key="8">
    <source>
        <dbReference type="SAM" id="Phobius"/>
    </source>
</evidence>
<name>A0A347WJZ4_9LACT</name>
<dbReference type="Pfam" id="PF17965">
    <property type="entry name" value="MucBP_2"/>
    <property type="match status" value="2"/>
</dbReference>
<dbReference type="Pfam" id="PF09479">
    <property type="entry name" value="Flg_new"/>
    <property type="match status" value="1"/>
</dbReference>
<evidence type="ECO:0000256" key="4">
    <source>
        <dbReference type="ARBA" id="ARBA00022729"/>
    </source>
</evidence>
<evidence type="ECO:0000259" key="9">
    <source>
        <dbReference type="PROSITE" id="PS50847"/>
    </source>
</evidence>
<evidence type="ECO:0000256" key="6">
    <source>
        <dbReference type="SAM" id="Coils"/>
    </source>
</evidence>
<dbReference type="PROSITE" id="PS50847">
    <property type="entry name" value="GRAM_POS_ANCHORING"/>
    <property type="match status" value="1"/>
</dbReference>
<accession>A0A347WJZ4</accession>
<keyword evidence="11" id="KW-1185">Reference proteome</keyword>
<dbReference type="EMBL" id="CP023434">
    <property type="protein sequence ID" value="AXY25401.1"/>
    <property type="molecule type" value="Genomic_DNA"/>
</dbReference>
<comment type="subcellular location">
    <subcellularLocation>
        <location evidence="1">Cell envelope</location>
    </subcellularLocation>
</comment>
<evidence type="ECO:0000256" key="1">
    <source>
        <dbReference type="ARBA" id="ARBA00004196"/>
    </source>
</evidence>
<keyword evidence="8" id="KW-0472">Membrane</keyword>
<dbReference type="InterPro" id="IPR013378">
    <property type="entry name" value="InlB-like_B-rpt"/>
</dbReference>
<sequence length="3877" mass="429126">MLGKNNYQKKFEQQSDKGHRYALKKLSVGVVSIAVSSFFFVSLGVQQVQAMTGQPEVATGTLGTPEDIGSTPQGGFSEPETADTGTDTEDSSFGVETNNAGAAGLSDELQFQTFATPEGQSGESESTDGPRPIEEKVEGGTLDTYKEQNVEIQETESEVTTQEAADAQVASPVPKPEYGVQIRYQATYKEEYQDEVGNTQFRDRIIDLSQPYQATFSQEVFENGLHGKNVDITSPQIDGYTPDQATVTLSKETWKDAKSGEFQSTTDTPKVIIVEYKPDQVQFKVRHWLQRFDQGGRPVYDQLNAAYYADPKKVKPLLIEGTQVLESTTTNSDGSVTENWRTVGEDEQLTKDMTIKSGLRYRETGKEANLPERKIIFDGDHTIQTGLVGEEVEALGLPIQGFTAERPTLTVLPQNTQDAETGEIQYVLDLRYRRNNYTVNFDSGTPALKIRNMQHYYDAPLLTMQERGDQVPFRRGYIFTGWEAYDEEGNLMPELAGYNPYTGDRSKMADPNQVVVMPAHDVTFKALWKADENASYSIHFWAENPDWKEGDNPADRWDYVGRKLGTGTTDTEADLSTITAGQLDWPDIDPVDENDPFEFAKYYTLNQEESNQANAGKTIDGDGSTSYNLYYDRKVYTLIFGRALHQSSAYQFNPTITMDGVKYEPINPYDVYRRKVKFGQTLVVGEDWPNQNQIEGWPARMNNNGWYLYGAKGPVDYRDAPPYTLNKEQFIQHGPYENKALGILMQPDEIYLGIMAGTNTVPVHFAYNIETVESAQARYEAQIQGKAIPDPVYVTDPSVIENGIRNDTSAPAYKFPGPEVDGFTLVNPRQGAITVKGANRWAAQGLEEKYGPYIAVGENGVRYSENRTVDYYYQRKISHVEFIPDSTKPNVRYGLDQSLPNVNSDNTLSLAYQTDLTKIDLPTMPKYPDPIDIPSLPPSQPGPDAPAEVQAEYEAAMQQYQQAKAAYEAALAAYHEAYAKVKEELDKYRPADVPEDYEFKGWGIEEGWAINSGVIDDNRTNNEVGGRRDHVPSTSPLTLYAKWGAPDAEYTVLYDFNGGTMQDHNGQLIKEGRYKVKYGDKIAEPSQLEEPTREGYDFIGWEYIVEDNDSSQRDTPLLYSFDNRVNDHIRLRAMWEPHQKTSVTVKHEFYDNRNFTGTPTEIFTEEIDGVRVGSYWSKDAIYAGEDYVAEHRFGVITDVQPGAELTFKYRPYLRRQYTISYVDQNGNKLLDDKKVTNGNRHYDADHYVNIPGYQLVEQASLTADEKNKYGINQYQDSLASQYQFEYLNEGLQDGPGIPPEKGFKRVYVYQDKRVIQRDVSQTQGYKPEDHPVPEGYTRVIIQTQPEGKLAYKDSINPSPQPLVFDVHKSVRMEQLPDLISNGNTHPDPAVNAKPNEGYMFKDWVRVDGGTARALPQDEAVLSEPLYTFEARYSADDQKAYLRFIDTTNDNKVIYSLVTDGKTGETGSFTNPDTLNNQYYENLDLFRGKGYAIQGLYQTSTTDNIPANAPVEAKPTLTDAYDFANEFTFDTDKTQHQVFDVYMEHRVVPILTYTQDEEGNNQKTWGTNIDGNNLPQKDAPYGDLKNEPMLWPKKVDPAEIMNQFHIQRKVNHYQGGTTTPIADQTVQTLYFEAPVYMDMVTGDYIYDWGDLQVGDGTQYFPLNALDSKKTFPQVDAITDPAKYAAGVTGYWVANPEANFVAAKDVDAKTDTKIDEILRNLKKLEDNRAYPELYGTADLFYKQVLVVGEPHQEGEFVDPNANDLKNEPTWGPGLTETDLKESVQRTIRFQKQAGSQVDGSQVAPDYIQTLNFQRKAHVNPWTYEVLAEGDLTGVATYTDWEFVGIAGQNIFPVLTDKEIPKLAGYTATHLPTTSQAVSATDTDTTHTVIYTPDPQKAVVKFVDTDVNKGRNPQLASIDLSGVTDQNLTGATEYATIQTQINELLKRGYKVQKNPLDGTQIFDKDGSVDQSYQISMVHRYEPIADPGNLPTPGELVNPEDPNSPKWPTPEGDIQTPRDYKRTIKFVDEAGTELATSVEQTIYIEAKVSIDLVTGKYYYDYYKYDTEGIPEPYVMEAVPAKAIDGYVPKSATYDGQPAEGTTVPALTIEPHSTENFTKEGQIVYVQLITVQPNNPKTGGEPIDPAQPDGPKWPADVDQAGLNKTIQRRIDYVVPVGFEAQKPANVTQDVTYTRTARVNPLTGEVVDYSDWTSTKASHDQVNTPLVTGLIADTASVPEKTHVAVTDTDTPVTVTYKKLGQVKPQLKTEGITNPVNTDANKLPAEMTYPNHPTDPTKVGQPTIPVLADHTPVDASGQALELADPTNPSKGYKVPVPTDPTQDVSVFYVPFAQLNKTDISFDKPITGLNPDQMSEEVVRTITYVVKNGTATAPEAKTDKLTFSRQAVVDTVNNKFIRFNEWTADKGTNFEAVTSPTVANHFVDKPEVLANDNAKADDPDISVIVTYAKEIILDGDNPKTTTDLVDPNDPTNTTKFGQGLTKNDLRQDVKRTIKYIKAEDSSTVHRDEVQTVTFDRKAVVNPWTGQAVSYTEWTPATATVNAVNSPNLEGYSPDKVTVEAHSFKQGDPDATVTVIYAKHLIIPADQAKTPGQPINEQKPEGPKWPAETAQDQLNKTIQRTITHDVPADWTGTKPVDEVQKVDFTRSAIVNPWTGEFIKHTDWEATKDSYDSYKAPVVTGLVADKVNVDGKAGVTVNDTDSTETITYSELGQLTFSYKREGITNPVNSTATLSNSITYPNDPNDATQIVTTNTVIPYVKDHTPVVGTKPLELVDPTDPSQGYKMPRPESLTGDTAIEYIPFAQLTPGNFNESHTPAGFDVTSLTDTVTQTIHYVDESNNKLSQPTTETLTFKRTAVVDTVNNAFIRYNDWTTDKDNFDAVKAHLIEGYLATVAQVEAVPNIKAGAEDITQKIVYKKLGQVTAQFDTVGLRNPLPSNQADLPCVVTYPNDAEDVTKAGQPTIKYIPNHTPVVDGLALTPVDSADLSKGYIVPVPNNPSEDVTVSYVPFDQLSSDELTPTNRPKLFDPETLRETVTRTIKYVYADGSSAWKTEVQTLNFTRKVIVDTVNTSFEGYTPWQPTEASLIAVNSPIVPGFIADQAQVPGVVNVPVTAEDSRVTVIYRELGQINTQYDPTGISNPVPSNPEDLPEGTSYPNDSDNPSQAKGTTIGYVTNHTPVMDGQPLKPVNPGDPTQGYIVPVPDNPTESITVSYIPFAQPSVEELKHMSDIEGLDPNALNKKVIQRIHFVDEMGNPLAENAVQQIDFSRNAVIDTVNQKLINYKSWTPVTKKMTFDPTPVPIIPGYIANKTVVPGTLSVIATDEDRTETVSYQRIGQVVTEYQPEGIVNPVPSKDSELPAATTYPNHPTDPTQVSQPVIAYVPNHTPVSNGVALTPVDSADLKQGYLVPVPNDVRKDLTVSYVPFAQPNAEEAKVMPDVEGLNPDDLVQTVTRTVHFVDETGAPLKADALQQLDFKRTAVVDTVHKTLVGFNEWTADDTTFQAVQVPVVAGYITQVREISAQTDVTAVSSDQSVDVIFASLGEMQFEVERPDGSYSAAIPAPNNFQYPNHPSDPSQIGKFTLPYYDNYVAVLTDTREPLTLIDPANPALGYYMPEISDPTLNCNVLYVALSLVSPDQGRIPGQPISPSHPDITWPNQVSPDLLQKEITRTIHLVDESGQALQRPIVQRLHFTRKAIVNPVTGEFVGYTDFAPSTQSFDAVTLPDIVDYTCDQDTVPSLVIDALSNPIEVTATYRHIASGDSGTPSVPIKPHVPSNPDAPGEPGHVPSTPEQPTELGTNTGQEGTGLPGTGLITSDSSQTSLPATGGHGFDILPETGETEPNYALFSAAALSLLSGLGLLKGKKSEEEDEA</sequence>
<gene>
    <name evidence="10" type="ORF">CL176_04955</name>
</gene>
<keyword evidence="5" id="KW-0572">Peptidoglycan-anchor</keyword>
<feature type="region of interest" description="Disordered" evidence="7">
    <location>
        <begin position="116"/>
        <end position="136"/>
    </location>
</feature>
<feature type="transmembrane region" description="Helical" evidence="8">
    <location>
        <begin position="21"/>
        <end position="45"/>
    </location>
</feature>
<keyword evidence="4" id="KW-0732">Signal</keyword>
<dbReference type="GO" id="GO:0030313">
    <property type="term" value="C:cell envelope"/>
    <property type="evidence" value="ECO:0007669"/>
    <property type="project" value="UniProtKB-SubCell"/>
</dbReference>
<evidence type="ECO:0000256" key="2">
    <source>
        <dbReference type="ARBA" id="ARBA00022512"/>
    </source>
</evidence>
<dbReference type="InterPro" id="IPR005877">
    <property type="entry name" value="YSIRK_signal_dom"/>
</dbReference>
<feature type="coiled-coil region" evidence="6">
    <location>
        <begin position="950"/>
        <end position="984"/>
    </location>
</feature>
<feature type="region of interest" description="Disordered" evidence="7">
    <location>
        <begin position="2599"/>
        <end position="2618"/>
    </location>
</feature>
<dbReference type="RefSeq" id="WP_118990313.1">
    <property type="nucleotide sequence ID" value="NZ_CP023434.1"/>
</dbReference>
<evidence type="ECO:0000256" key="7">
    <source>
        <dbReference type="SAM" id="MobiDB-lite"/>
    </source>
</evidence>
<feature type="domain" description="Gram-positive cocci surface proteins LPxTG" evidence="9">
    <location>
        <begin position="3839"/>
        <end position="3877"/>
    </location>
</feature>
<dbReference type="NCBIfam" id="TIGR01168">
    <property type="entry name" value="YSIRK_signal"/>
    <property type="match status" value="1"/>
</dbReference>
<keyword evidence="8" id="KW-0812">Transmembrane</keyword>
<dbReference type="Proteomes" id="UP000263232">
    <property type="component" value="Chromosome"/>
</dbReference>
<evidence type="ECO:0000313" key="11">
    <source>
        <dbReference type="Proteomes" id="UP000263232"/>
    </source>
</evidence>